<keyword evidence="3" id="KW-0812">Transmembrane</keyword>
<dbReference type="PROSITE" id="PS50157">
    <property type="entry name" value="ZINC_FINGER_C2H2_2"/>
    <property type="match status" value="1"/>
</dbReference>
<feature type="compositionally biased region" description="Polar residues" evidence="2">
    <location>
        <begin position="188"/>
        <end position="199"/>
    </location>
</feature>
<feature type="region of interest" description="Disordered" evidence="2">
    <location>
        <begin position="179"/>
        <end position="210"/>
    </location>
</feature>
<evidence type="ECO:0000313" key="5">
    <source>
        <dbReference type="EMBL" id="CAC5370020.1"/>
    </source>
</evidence>
<name>A0A6J8AL27_MYTCO</name>
<keyword evidence="6" id="KW-1185">Reference proteome</keyword>
<dbReference type="EMBL" id="CACVKT020001643">
    <property type="protein sequence ID" value="CAC5370020.1"/>
    <property type="molecule type" value="Genomic_DNA"/>
</dbReference>
<feature type="compositionally biased region" description="Basic and acidic residues" evidence="2">
    <location>
        <begin position="995"/>
        <end position="1006"/>
    </location>
</feature>
<organism evidence="5 6">
    <name type="scientific">Mytilus coruscus</name>
    <name type="common">Sea mussel</name>
    <dbReference type="NCBI Taxonomy" id="42192"/>
    <lineage>
        <taxon>Eukaryota</taxon>
        <taxon>Metazoa</taxon>
        <taxon>Spiralia</taxon>
        <taxon>Lophotrochozoa</taxon>
        <taxon>Mollusca</taxon>
        <taxon>Bivalvia</taxon>
        <taxon>Autobranchia</taxon>
        <taxon>Pteriomorphia</taxon>
        <taxon>Mytilida</taxon>
        <taxon>Mytiloidea</taxon>
        <taxon>Mytilidae</taxon>
        <taxon>Mytilinae</taxon>
        <taxon>Mytilus</taxon>
    </lineage>
</organism>
<evidence type="ECO:0000259" key="4">
    <source>
        <dbReference type="PROSITE" id="PS50157"/>
    </source>
</evidence>
<feature type="transmembrane region" description="Helical" evidence="3">
    <location>
        <begin position="12"/>
        <end position="31"/>
    </location>
</feature>
<sequence>MDLKSPATPRRVYYLSNICVICGFSFIQTDITPSGHRVEKRLTNKKLKLSKERVDNIRKVIEVFEHEHGQINGICIKCYRHIEKVLKLQEELGSLQKELNDTRSGVRKAYNLTCSKTKSESKKQSYEKRLLRSPLSQQPNKQQRTDFPTAVSVVTMVTIPTFPQILSERQMDHTVAEIVQTPKKTRRSLSFTSPPKSTASQEEQQHEQSSLVGEVEMTVYYPSGKRTSFVQEITHRNICRAIHRRQNVEKCIIDIISKSHPEILTAATSNIVSAECEAICKRGSGSILQDRSYSGIFNFHWDKFHDELQLKAPQTLRVISSALNNIPIVPGEKKYTTLMHIISMALHGRNQEMSSIHYQIGFILTHGACKQRDIERLAKLGLTVNPRSVQNKLSSWEDFLDTDLVQLKEEWKEGVGVKYQMIGDNWDKNILPSYRTSQDKTLSLHLFQVIAVVNGIIPENKTVDEEEVHLNHADFIPSISEQEQLKKELSFLVATSVIQNIDQMKTEFESIFPLHLEHDHSDSSGIKTKQFPLGLFDCNENKTQQVIRLLKQLTEKYVPLKDNGEVIDEVFFGGDRLTDERIQSAQQAMSNGDTPKEKLQGFISKIEDWHRMMNFLEAICKLTYAQSTMDRGTACYFRNFLNLRNVKAEVKNAFRAYKLLYYTIFDACCCILFMKQFNTHDLDGVIELPSDFKEKSSEQKVQWLLNVCSSIVEEWFFENTDMFQEVREILEDPDHPENYWVLNEEGRFPCHFCIKTYFHVGSLKTHERICHQHNGPKIEKKKKSKTSATDDQLFNYIILLFKLTGLLKNLDTAIDMADGRRSVRSAKYELPIFNTTNKLKYVIGCIHLTALSEETLSPEQRDRLILNRTVNIQGGKNNNLALDEYVEMLNRDSKDIVTGHQTKESIIAHSKQYPHLINYIKHFDIISEIRQRKGFHKLPQYKADVMKVAKELIEIRAFEHTPKRKFVCKELSTERNPFINSYRGLSTMKNRHKPKEPFSRLRDKHQ</sequence>
<proteinExistence type="predicted"/>
<dbReference type="Proteomes" id="UP000507470">
    <property type="component" value="Unassembled WGS sequence"/>
</dbReference>
<feature type="domain" description="C2H2-type" evidence="4">
    <location>
        <begin position="748"/>
        <end position="778"/>
    </location>
</feature>
<feature type="region of interest" description="Disordered" evidence="2">
    <location>
        <begin position="986"/>
        <end position="1006"/>
    </location>
</feature>
<dbReference type="InterPro" id="IPR013087">
    <property type="entry name" value="Znf_C2H2_type"/>
</dbReference>
<dbReference type="Pfam" id="PF20231">
    <property type="entry name" value="DUF6589"/>
    <property type="match status" value="1"/>
</dbReference>
<feature type="compositionally biased region" description="Polar residues" evidence="2">
    <location>
        <begin position="134"/>
        <end position="146"/>
    </location>
</feature>
<evidence type="ECO:0000313" key="6">
    <source>
        <dbReference type="Proteomes" id="UP000507470"/>
    </source>
</evidence>
<gene>
    <name evidence="5" type="ORF">MCOR_9008</name>
</gene>
<feature type="compositionally biased region" description="Basic and acidic residues" evidence="2">
    <location>
        <begin position="120"/>
        <end position="130"/>
    </location>
</feature>
<evidence type="ECO:0000256" key="1">
    <source>
        <dbReference type="PROSITE-ProRule" id="PRU00042"/>
    </source>
</evidence>
<dbReference type="PROSITE" id="PS00028">
    <property type="entry name" value="ZINC_FINGER_C2H2_1"/>
    <property type="match status" value="1"/>
</dbReference>
<feature type="region of interest" description="Disordered" evidence="2">
    <location>
        <begin position="120"/>
        <end position="147"/>
    </location>
</feature>
<dbReference type="InterPro" id="IPR046496">
    <property type="entry name" value="DUF6589"/>
</dbReference>
<keyword evidence="3" id="KW-1133">Transmembrane helix</keyword>
<keyword evidence="1" id="KW-0479">Metal-binding</keyword>
<protein>
    <recommendedName>
        <fullName evidence="4">C2H2-type domain-containing protein</fullName>
    </recommendedName>
</protein>
<dbReference type="OrthoDB" id="6111221at2759"/>
<evidence type="ECO:0000256" key="3">
    <source>
        <dbReference type="SAM" id="Phobius"/>
    </source>
</evidence>
<dbReference type="AlphaFoldDB" id="A0A6J8AL27"/>
<accession>A0A6J8AL27</accession>
<evidence type="ECO:0000256" key="2">
    <source>
        <dbReference type="SAM" id="MobiDB-lite"/>
    </source>
</evidence>
<keyword evidence="1" id="KW-0862">Zinc</keyword>
<reference evidence="5 6" key="1">
    <citation type="submission" date="2020-06" db="EMBL/GenBank/DDBJ databases">
        <authorList>
            <person name="Li R."/>
            <person name="Bekaert M."/>
        </authorList>
    </citation>
    <scope>NUCLEOTIDE SEQUENCE [LARGE SCALE GENOMIC DNA]</scope>
    <source>
        <strain evidence="6">wild</strain>
    </source>
</reference>
<dbReference type="GO" id="GO:0008270">
    <property type="term" value="F:zinc ion binding"/>
    <property type="evidence" value="ECO:0007669"/>
    <property type="project" value="UniProtKB-KW"/>
</dbReference>
<keyword evidence="3" id="KW-0472">Membrane</keyword>
<keyword evidence="1" id="KW-0863">Zinc-finger</keyword>